<evidence type="ECO:0008006" key="3">
    <source>
        <dbReference type="Google" id="ProtNLM"/>
    </source>
</evidence>
<gene>
    <name evidence="1" type="ORF">CLV40_10756</name>
</gene>
<reference evidence="1 2" key="1">
    <citation type="submission" date="2018-02" db="EMBL/GenBank/DDBJ databases">
        <title>Genomic Encyclopedia of Archaeal and Bacterial Type Strains, Phase II (KMG-II): from individual species to whole genera.</title>
        <authorList>
            <person name="Goeker M."/>
        </authorList>
    </citation>
    <scope>NUCLEOTIDE SEQUENCE [LARGE SCALE GENOMIC DNA]</scope>
    <source>
        <strain evidence="1 2">YU 961-1</strain>
    </source>
</reference>
<dbReference type="SUPFAM" id="SSF48239">
    <property type="entry name" value="Terpenoid cyclases/Protein prenyltransferases"/>
    <property type="match status" value="1"/>
</dbReference>
<keyword evidence="2" id="KW-1185">Reference proteome</keyword>
<dbReference type="Proteomes" id="UP000239203">
    <property type="component" value="Unassembled WGS sequence"/>
</dbReference>
<protein>
    <recommendedName>
        <fullName evidence="3">Prenyltransferase/squalene oxidase-like repeat protein</fullName>
    </recommendedName>
</protein>
<evidence type="ECO:0000313" key="1">
    <source>
        <dbReference type="EMBL" id="PPK67393.1"/>
    </source>
</evidence>
<accession>A0A2S6GQE3</accession>
<name>A0A2S6GQE3_9PSEU</name>
<dbReference type="AlphaFoldDB" id="A0A2S6GQE3"/>
<dbReference type="EMBL" id="PTIX01000007">
    <property type="protein sequence ID" value="PPK67393.1"/>
    <property type="molecule type" value="Genomic_DNA"/>
</dbReference>
<sequence>MVGAAYVVPVKTLSEEAFGRAEDFVLRTARLLERRRFGYLFRDEPAEPVLAALSAYRNPDGGYGNALEPDGRGPGSQPVTTMFALHVLHEVGAAPDGVVEYLESITMADGGVLFIHPNLRDYPRAPWWPVEDTTEGSLLTTANLVGSLWRAGVAHPWVDRAAEFCWARITGIESTHPYEVLGCLAFLEHAPDRARAAAEAERLGKLVRDSGFVSIGDGGVVPEGYNSAELQRPHEYASTPDSLAASWFTEAELESSVDELVDAQHADGGWRVRWTIWTPAVEFEWAGWNTVESLKTLRAFGRLG</sequence>
<evidence type="ECO:0000313" key="2">
    <source>
        <dbReference type="Proteomes" id="UP000239203"/>
    </source>
</evidence>
<proteinExistence type="predicted"/>
<comment type="caution">
    <text evidence="1">The sequence shown here is derived from an EMBL/GenBank/DDBJ whole genome shotgun (WGS) entry which is preliminary data.</text>
</comment>
<organism evidence="1 2">
    <name type="scientific">Actinokineospora auranticolor</name>
    <dbReference type="NCBI Taxonomy" id="155976"/>
    <lineage>
        <taxon>Bacteria</taxon>
        <taxon>Bacillati</taxon>
        <taxon>Actinomycetota</taxon>
        <taxon>Actinomycetes</taxon>
        <taxon>Pseudonocardiales</taxon>
        <taxon>Pseudonocardiaceae</taxon>
        <taxon>Actinokineospora</taxon>
    </lineage>
</organism>
<dbReference type="InterPro" id="IPR008930">
    <property type="entry name" value="Terpenoid_cyclase/PrenylTrfase"/>
</dbReference>